<accession>A0ABN0CRY6</accession>
<dbReference type="Proteomes" id="UP000010321">
    <property type="component" value="Unassembled WGS sequence"/>
</dbReference>
<name>A0ABN0CRY6_9BACE</name>
<evidence type="ECO:0000313" key="1">
    <source>
        <dbReference type="EMBL" id="EGF54608.1"/>
    </source>
</evidence>
<reference evidence="1 2" key="1">
    <citation type="submission" date="2011-02" db="EMBL/GenBank/DDBJ databases">
        <authorList>
            <person name="Weinstock G."/>
            <person name="Sodergren E."/>
            <person name="Clifton S."/>
            <person name="Fulton L."/>
            <person name="Fulton B."/>
            <person name="Courtney L."/>
            <person name="Fronick C."/>
            <person name="Harrison M."/>
            <person name="Strong C."/>
            <person name="Farmer C."/>
            <person name="Delahaunty K."/>
            <person name="Markovic C."/>
            <person name="Hall O."/>
            <person name="Minx P."/>
            <person name="Tomlinson C."/>
            <person name="Mitreva M."/>
            <person name="Hou S."/>
            <person name="Chen J."/>
            <person name="Wollam A."/>
            <person name="Pepin K.H."/>
            <person name="Johnson M."/>
            <person name="Bhonagiri V."/>
            <person name="Zhang X."/>
            <person name="Suruliraj S."/>
            <person name="Warren W."/>
            <person name="Chinwalla A."/>
            <person name="Mardis E.R."/>
            <person name="Wilson R.K."/>
        </authorList>
    </citation>
    <scope>NUCLEOTIDE SEQUENCE [LARGE SCALE GENOMIC DNA]</scope>
    <source>
        <strain evidence="1 2">YIT 12056</strain>
    </source>
</reference>
<comment type="caution">
    <text evidence="1">The sequence shown here is derived from an EMBL/GenBank/DDBJ whole genome shotgun (WGS) entry which is preliminary data.</text>
</comment>
<proteinExistence type="predicted"/>
<evidence type="ECO:0000313" key="2">
    <source>
        <dbReference type="Proteomes" id="UP000010321"/>
    </source>
</evidence>
<gene>
    <name evidence="1" type="ORF">HMPREF9445_00267</name>
</gene>
<protein>
    <submittedName>
        <fullName evidence="1">Uncharacterized protein</fullName>
    </submittedName>
</protein>
<organism evidence="1 2">
    <name type="scientific">Bacteroides clarus YIT 12056</name>
    <dbReference type="NCBI Taxonomy" id="762984"/>
    <lineage>
        <taxon>Bacteria</taxon>
        <taxon>Pseudomonadati</taxon>
        <taxon>Bacteroidota</taxon>
        <taxon>Bacteroidia</taxon>
        <taxon>Bacteroidales</taxon>
        <taxon>Bacteroidaceae</taxon>
        <taxon>Bacteroides</taxon>
    </lineage>
</organism>
<keyword evidence="2" id="KW-1185">Reference proteome</keyword>
<sequence>MSILQSSFWGYMSNTPQKYDMKTEYTTIFQVICKLMDDIYKFMK</sequence>
<dbReference type="EMBL" id="AFBM01000004">
    <property type="protein sequence ID" value="EGF54608.1"/>
    <property type="molecule type" value="Genomic_DNA"/>
</dbReference>